<name>B6VWG7_9BACT</name>
<dbReference type="AlphaFoldDB" id="B6VWG7"/>
<protein>
    <submittedName>
        <fullName evidence="1">Uncharacterized protein</fullName>
    </submittedName>
</protein>
<reference evidence="1 2" key="2">
    <citation type="submission" date="2008-10" db="EMBL/GenBank/DDBJ databases">
        <authorList>
            <person name="Fulton L."/>
            <person name="Clifton S."/>
            <person name="Fulton B."/>
            <person name="Xu J."/>
            <person name="Minx P."/>
            <person name="Pepin K.H."/>
            <person name="Johnson M."/>
            <person name="Thiruvilangam P."/>
            <person name="Bhonagiri V."/>
            <person name="Nash W.E."/>
            <person name="Mardis E.R."/>
            <person name="Wilson R.K."/>
        </authorList>
    </citation>
    <scope>NUCLEOTIDE SEQUENCE [LARGE SCALE GENOMIC DNA]</scope>
    <source>
        <strain evidence="1 2">DSM 17855</strain>
    </source>
</reference>
<evidence type="ECO:0000313" key="2">
    <source>
        <dbReference type="Proteomes" id="UP000004849"/>
    </source>
</evidence>
<reference evidence="1 2" key="1">
    <citation type="submission" date="2008-10" db="EMBL/GenBank/DDBJ databases">
        <title>Draft genome sequence of Bacteroides dorei (DSM 17855).</title>
        <authorList>
            <person name="Sudarsanam P."/>
            <person name="Ley R."/>
            <person name="Guruge J."/>
            <person name="Turnbaugh P.J."/>
            <person name="Mahowald M."/>
            <person name="Liep D."/>
            <person name="Gordon J."/>
        </authorList>
    </citation>
    <scope>NUCLEOTIDE SEQUENCE [LARGE SCALE GENOMIC DNA]</scope>
    <source>
        <strain evidence="1 2">DSM 17855</strain>
    </source>
</reference>
<dbReference type="EMBL" id="ABWZ01000032">
    <property type="protein sequence ID" value="EEB25889.1"/>
    <property type="molecule type" value="Genomic_DNA"/>
</dbReference>
<evidence type="ECO:0000313" key="1">
    <source>
        <dbReference type="EMBL" id="EEB25889.1"/>
    </source>
</evidence>
<proteinExistence type="predicted"/>
<dbReference type="Proteomes" id="UP000004849">
    <property type="component" value="Unassembled WGS sequence"/>
</dbReference>
<dbReference type="HOGENOM" id="CLU_2420810_0_0_10"/>
<accession>B6VWG7</accession>
<gene>
    <name evidence="1" type="ORF">BACDOR_01625</name>
</gene>
<sequence>MGACRETGDIAGANFQEYVPFPISQDAGERTADLICNPGKKKVSSERIGEVAAGRRTNRKTIRADIIKQTDSENQEKYNNCFCIIFPEKRK</sequence>
<organism evidence="1 2">
    <name type="scientific">Phocaeicola dorei DSM 17855</name>
    <dbReference type="NCBI Taxonomy" id="483217"/>
    <lineage>
        <taxon>Bacteria</taxon>
        <taxon>Pseudomonadati</taxon>
        <taxon>Bacteroidota</taxon>
        <taxon>Bacteroidia</taxon>
        <taxon>Bacteroidales</taxon>
        <taxon>Bacteroidaceae</taxon>
        <taxon>Phocaeicola</taxon>
    </lineage>
</organism>